<protein>
    <submittedName>
        <fullName evidence="5">PAS domain S-box protein</fullName>
    </submittedName>
</protein>
<name>A0ABT5MHF5_9BURK</name>
<dbReference type="PROSITE" id="PS50883">
    <property type="entry name" value="EAL"/>
    <property type="match status" value="1"/>
</dbReference>
<feature type="domain" description="PAS" evidence="1">
    <location>
        <begin position="255"/>
        <end position="326"/>
    </location>
</feature>
<accession>A0ABT5MHF5</accession>
<feature type="domain" description="GGDEF" evidence="4">
    <location>
        <begin position="412"/>
        <end position="545"/>
    </location>
</feature>
<dbReference type="SUPFAM" id="SSF141868">
    <property type="entry name" value="EAL domain-like"/>
    <property type="match status" value="1"/>
</dbReference>
<organism evidence="5 6">
    <name type="scientific">Curvibacter microcysteis</name>
    <dbReference type="NCBI Taxonomy" id="3026419"/>
    <lineage>
        <taxon>Bacteria</taxon>
        <taxon>Pseudomonadati</taxon>
        <taxon>Pseudomonadota</taxon>
        <taxon>Betaproteobacteria</taxon>
        <taxon>Burkholderiales</taxon>
        <taxon>Comamonadaceae</taxon>
        <taxon>Curvibacter</taxon>
    </lineage>
</organism>
<dbReference type="CDD" id="cd00130">
    <property type="entry name" value="PAS"/>
    <property type="match status" value="3"/>
</dbReference>
<evidence type="ECO:0000259" key="3">
    <source>
        <dbReference type="PROSITE" id="PS50883"/>
    </source>
</evidence>
<dbReference type="SMART" id="SM00052">
    <property type="entry name" value="EAL"/>
    <property type="match status" value="1"/>
</dbReference>
<proteinExistence type="predicted"/>
<keyword evidence="6" id="KW-1185">Reference proteome</keyword>
<dbReference type="Pfam" id="PF00563">
    <property type="entry name" value="EAL"/>
    <property type="match status" value="1"/>
</dbReference>
<evidence type="ECO:0000313" key="5">
    <source>
        <dbReference type="EMBL" id="MDD0816007.1"/>
    </source>
</evidence>
<dbReference type="InterPro" id="IPR000700">
    <property type="entry name" value="PAS-assoc_C"/>
</dbReference>
<dbReference type="SMART" id="SM00091">
    <property type="entry name" value="PAS"/>
    <property type="match status" value="3"/>
</dbReference>
<dbReference type="InterPro" id="IPR000160">
    <property type="entry name" value="GGDEF_dom"/>
</dbReference>
<dbReference type="SMART" id="SM00086">
    <property type="entry name" value="PAC"/>
    <property type="match status" value="3"/>
</dbReference>
<sequence length="816" mass="90708">MKKLLTQSSMAISFFESVLRSCDDAIITKSLDGRVTSWNPAAERIFGYTEAEMLGQSLLLLFPPDRLNEERFIIEKVMLGELVDHFETVRLRKDGLPIQVSVTISPIRDEHGRVVGASKIARDITEHMQLHEHLQYFKALVESTEDAVISKTPEGIVTSWNAAAERLFGYRTEEMLGQPLLRLLPLDRLHEEDDILAQIRVGQRIQHFETVRQTKAGTLVPVSVSISPIRDAAGRVQGASKIVRDISAQKAMESQLRLTASVFTHANEGIAICDVHGQLIDVNQAFSRITGYARDEVLGKTAQFFRSGRDGPEVLAPLLRDLLEQGHCQGEIWSRRKNGEAYAGLLTVSRVCDPLGQVQNYVALFADVTSIRVQQERLEHIAHFDALTNLPNRLLLSDRLRQAMGQCRRRGQSLAVLYLDLDGFKTINDGHGHDVGDSFLMAVAQHMKQALRETDTLARMGGDEFVAVLSDVGCVESCVQSVERILQACAAPQSVAGVTLQASASIGVTLFPQDDVDADQLLRHADQAMYEAKQSGKNRFHIFDPVQEAALKSRAGSLVELRQALHAEQFELLYQPKVNMRTGAVVGAEALIRWNHPERGLLLPAAFLPLVNGHLLEELLGDWVLERGLRQLSEWQRHGLDLQLSLNVGARQIQRPGFAAHLAACLASYPDVAPSRIELEVLESNALDDIEQVSHIMRDCHQMGVRFAVDDFGTGYSSLTYLRRLPAETLKIDQSFVRDMLDDAEDLAIVQGVISLAQAFRREVVAEGVESLAQGLKLLAMGCELAQGFVIARPMPAADFGPWLQRWQPFEAWTRS</sequence>
<feature type="domain" description="PAC" evidence="2">
    <location>
        <begin position="206"/>
        <end position="258"/>
    </location>
</feature>
<dbReference type="Pfam" id="PF00989">
    <property type="entry name" value="PAS"/>
    <property type="match status" value="1"/>
</dbReference>
<dbReference type="PROSITE" id="PS50112">
    <property type="entry name" value="PAS"/>
    <property type="match status" value="3"/>
</dbReference>
<dbReference type="CDD" id="cd01949">
    <property type="entry name" value="GGDEF"/>
    <property type="match status" value="1"/>
</dbReference>
<dbReference type="SMART" id="SM00267">
    <property type="entry name" value="GGDEF"/>
    <property type="match status" value="1"/>
</dbReference>
<dbReference type="NCBIfam" id="TIGR00254">
    <property type="entry name" value="GGDEF"/>
    <property type="match status" value="1"/>
</dbReference>
<feature type="domain" description="PAS" evidence="1">
    <location>
        <begin position="11"/>
        <end position="81"/>
    </location>
</feature>
<dbReference type="Pfam" id="PF00990">
    <property type="entry name" value="GGDEF"/>
    <property type="match status" value="1"/>
</dbReference>
<reference evidence="5 6" key="1">
    <citation type="submission" date="2023-02" db="EMBL/GenBank/DDBJ databases">
        <title>Bacterial whole genome sequence for Curvibacter sp. HBC28.</title>
        <authorList>
            <person name="Le V."/>
            <person name="Ko S.-R."/>
            <person name="Ahn C.-Y."/>
            <person name="Oh H.-M."/>
        </authorList>
    </citation>
    <scope>NUCLEOTIDE SEQUENCE [LARGE SCALE GENOMIC DNA]</scope>
    <source>
        <strain evidence="5 6">HBC28</strain>
    </source>
</reference>
<feature type="domain" description="PAC" evidence="2">
    <location>
        <begin position="328"/>
        <end position="380"/>
    </location>
</feature>
<dbReference type="SUPFAM" id="SSF55785">
    <property type="entry name" value="PYP-like sensor domain (PAS domain)"/>
    <property type="match status" value="3"/>
</dbReference>
<dbReference type="RefSeq" id="WP_273927698.1">
    <property type="nucleotide sequence ID" value="NZ_JAQSIO010000005.1"/>
</dbReference>
<dbReference type="InterPro" id="IPR035919">
    <property type="entry name" value="EAL_sf"/>
</dbReference>
<evidence type="ECO:0000259" key="2">
    <source>
        <dbReference type="PROSITE" id="PS50113"/>
    </source>
</evidence>
<dbReference type="Pfam" id="PF13426">
    <property type="entry name" value="PAS_9"/>
    <property type="match status" value="2"/>
</dbReference>
<dbReference type="InterPro" id="IPR013767">
    <property type="entry name" value="PAS_fold"/>
</dbReference>
<dbReference type="PROSITE" id="PS50113">
    <property type="entry name" value="PAC"/>
    <property type="match status" value="3"/>
</dbReference>
<dbReference type="InterPro" id="IPR043128">
    <property type="entry name" value="Rev_trsase/Diguanyl_cyclase"/>
</dbReference>
<dbReference type="EMBL" id="JAQSIO010000005">
    <property type="protein sequence ID" value="MDD0816007.1"/>
    <property type="molecule type" value="Genomic_DNA"/>
</dbReference>
<dbReference type="CDD" id="cd01948">
    <property type="entry name" value="EAL"/>
    <property type="match status" value="1"/>
</dbReference>
<feature type="domain" description="PAS" evidence="1">
    <location>
        <begin position="133"/>
        <end position="193"/>
    </location>
</feature>
<feature type="domain" description="EAL" evidence="3">
    <location>
        <begin position="554"/>
        <end position="808"/>
    </location>
</feature>
<dbReference type="PANTHER" id="PTHR44757">
    <property type="entry name" value="DIGUANYLATE CYCLASE DGCP"/>
    <property type="match status" value="1"/>
</dbReference>
<dbReference type="Gene3D" id="3.30.70.270">
    <property type="match status" value="1"/>
</dbReference>
<evidence type="ECO:0000259" key="4">
    <source>
        <dbReference type="PROSITE" id="PS50887"/>
    </source>
</evidence>
<dbReference type="PROSITE" id="PS50887">
    <property type="entry name" value="GGDEF"/>
    <property type="match status" value="1"/>
</dbReference>
<dbReference type="InterPro" id="IPR029787">
    <property type="entry name" value="Nucleotide_cyclase"/>
</dbReference>
<gene>
    <name evidence="5" type="ORF">PSQ39_15325</name>
</gene>
<dbReference type="Gene3D" id="3.20.20.450">
    <property type="entry name" value="EAL domain"/>
    <property type="match status" value="1"/>
</dbReference>
<dbReference type="InterPro" id="IPR001610">
    <property type="entry name" value="PAC"/>
</dbReference>
<dbReference type="PANTHER" id="PTHR44757:SF2">
    <property type="entry name" value="BIOFILM ARCHITECTURE MAINTENANCE PROTEIN MBAA"/>
    <property type="match status" value="1"/>
</dbReference>
<dbReference type="NCBIfam" id="TIGR00229">
    <property type="entry name" value="sensory_box"/>
    <property type="match status" value="3"/>
</dbReference>
<evidence type="ECO:0000313" key="6">
    <source>
        <dbReference type="Proteomes" id="UP001528672"/>
    </source>
</evidence>
<dbReference type="Proteomes" id="UP001528672">
    <property type="component" value="Unassembled WGS sequence"/>
</dbReference>
<dbReference type="SUPFAM" id="SSF55073">
    <property type="entry name" value="Nucleotide cyclase"/>
    <property type="match status" value="1"/>
</dbReference>
<dbReference type="InterPro" id="IPR000014">
    <property type="entry name" value="PAS"/>
</dbReference>
<dbReference type="InterPro" id="IPR035965">
    <property type="entry name" value="PAS-like_dom_sf"/>
</dbReference>
<dbReference type="InterPro" id="IPR001633">
    <property type="entry name" value="EAL_dom"/>
</dbReference>
<dbReference type="Gene3D" id="3.30.450.20">
    <property type="entry name" value="PAS domain"/>
    <property type="match status" value="3"/>
</dbReference>
<feature type="domain" description="PAC" evidence="2">
    <location>
        <begin position="84"/>
        <end position="136"/>
    </location>
</feature>
<comment type="caution">
    <text evidence="5">The sequence shown here is derived from an EMBL/GenBank/DDBJ whole genome shotgun (WGS) entry which is preliminary data.</text>
</comment>
<evidence type="ECO:0000259" key="1">
    <source>
        <dbReference type="PROSITE" id="PS50112"/>
    </source>
</evidence>
<dbReference type="InterPro" id="IPR052155">
    <property type="entry name" value="Biofilm_reg_signaling"/>
</dbReference>